<dbReference type="InterPro" id="IPR006224">
    <property type="entry name" value="PsdUridine_synth_RluA-like_CS"/>
</dbReference>
<protein>
    <submittedName>
        <fullName evidence="4">RNA pseudouridine synthase</fullName>
    </submittedName>
</protein>
<dbReference type="PANTHER" id="PTHR21600:SF44">
    <property type="entry name" value="RIBOSOMAL LARGE SUBUNIT PSEUDOURIDINE SYNTHASE D"/>
    <property type="match status" value="1"/>
</dbReference>
<gene>
    <name evidence="4" type="ORF">SLNSH_21510</name>
</gene>
<evidence type="ECO:0000256" key="2">
    <source>
        <dbReference type="ARBA" id="ARBA00023235"/>
    </source>
</evidence>
<dbReference type="GO" id="GO:0000455">
    <property type="term" value="P:enzyme-directed rRNA pseudouridine synthesis"/>
    <property type="evidence" value="ECO:0007669"/>
    <property type="project" value="TreeGrafter"/>
</dbReference>
<feature type="domain" description="Pseudouridine synthase RsuA/RluA-like" evidence="3">
    <location>
        <begin position="30"/>
        <end position="186"/>
    </location>
</feature>
<comment type="similarity">
    <text evidence="1">Belongs to the pseudouridine synthase RluA family.</text>
</comment>
<dbReference type="GO" id="GO:0009982">
    <property type="term" value="F:pseudouridine synthase activity"/>
    <property type="evidence" value="ECO:0007669"/>
    <property type="project" value="InterPro"/>
</dbReference>
<dbReference type="CDD" id="cd02869">
    <property type="entry name" value="PseudoU_synth_RluA_like"/>
    <property type="match status" value="1"/>
</dbReference>
<keyword evidence="5" id="KW-1185">Reference proteome</keyword>
<sequence>MTASASLWGPARAPGLDLHSRLLYRDGLMLILDKPHGVPVHKGPKGGRPGEINLEQFFDQLMFGLPRPPALAHRLDKDTSGCLVLGRHRKALEKLALLFKQGKVGKTYWAVVEGEPAADEGAIDLPLGRLDETRGWWMKVDPAGQQSRTNWRVLGRGTDPDTRLPIAWLAMEPVTGRTHQLRVHSQAMGWPILGDPIYGTAPREGGTPLHLHSRAIVVPISKNKEPVAATAPVPGHMRERLLACGWDGVEALPPSSAPITN</sequence>
<dbReference type="OrthoDB" id="9807829at2"/>
<evidence type="ECO:0000256" key="1">
    <source>
        <dbReference type="ARBA" id="ARBA00010876"/>
    </source>
</evidence>
<comment type="caution">
    <text evidence="4">The sequence shown here is derived from an EMBL/GenBank/DDBJ whole genome shotgun (WGS) entry which is preliminary data.</text>
</comment>
<dbReference type="AlphaFoldDB" id="A0A2T1HMR9"/>
<dbReference type="Gene3D" id="3.30.2350.10">
    <property type="entry name" value="Pseudouridine synthase"/>
    <property type="match status" value="1"/>
</dbReference>
<keyword evidence="2" id="KW-0413">Isomerase</keyword>
<evidence type="ECO:0000259" key="3">
    <source>
        <dbReference type="Pfam" id="PF00849"/>
    </source>
</evidence>
<dbReference type="InterPro" id="IPR006145">
    <property type="entry name" value="PsdUridine_synth_RsuA/RluA"/>
</dbReference>
<dbReference type="Proteomes" id="UP000239772">
    <property type="component" value="Unassembled WGS sequence"/>
</dbReference>
<organism evidence="4 5">
    <name type="scientific">Alsobacter soli</name>
    <dbReference type="NCBI Taxonomy" id="2109933"/>
    <lineage>
        <taxon>Bacteria</taxon>
        <taxon>Pseudomonadati</taxon>
        <taxon>Pseudomonadota</taxon>
        <taxon>Alphaproteobacteria</taxon>
        <taxon>Hyphomicrobiales</taxon>
        <taxon>Alsobacteraceae</taxon>
        <taxon>Alsobacter</taxon>
    </lineage>
</organism>
<dbReference type="GO" id="GO:0003723">
    <property type="term" value="F:RNA binding"/>
    <property type="evidence" value="ECO:0007669"/>
    <property type="project" value="InterPro"/>
</dbReference>
<evidence type="ECO:0000313" key="4">
    <source>
        <dbReference type="EMBL" id="PSC02964.1"/>
    </source>
</evidence>
<accession>A0A2T1HMR9</accession>
<dbReference type="GO" id="GO:0140098">
    <property type="term" value="F:catalytic activity, acting on RNA"/>
    <property type="evidence" value="ECO:0007669"/>
    <property type="project" value="UniProtKB-ARBA"/>
</dbReference>
<proteinExistence type="inferred from homology"/>
<dbReference type="EMBL" id="PVZS01000034">
    <property type="protein sequence ID" value="PSC02964.1"/>
    <property type="molecule type" value="Genomic_DNA"/>
</dbReference>
<dbReference type="PANTHER" id="PTHR21600">
    <property type="entry name" value="MITOCHONDRIAL RNA PSEUDOURIDINE SYNTHASE"/>
    <property type="match status" value="1"/>
</dbReference>
<evidence type="ECO:0000313" key="5">
    <source>
        <dbReference type="Proteomes" id="UP000239772"/>
    </source>
</evidence>
<reference evidence="5" key="1">
    <citation type="submission" date="2018-03" db="EMBL/GenBank/DDBJ databases">
        <authorList>
            <person name="Sun L."/>
            <person name="Liu H."/>
            <person name="Chen W."/>
            <person name="Huang K."/>
            <person name="Liu W."/>
            <person name="Gao X."/>
        </authorList>
    </citation>
    <scope>NUCLEOTIDE SEQUENCE [LARGE SCALE GENOMIC DNA]</scope>
    <source>
        <strain evidence="5">SH9</strain>
    </source>
</reference>
<name>A0A2T1HMR9_9HYPH</name>
<dbReference type="PROSITE" id="PS01129">
    <property type="entry name" value="PSI_RLU"/>
    <property type="match status" value="1"/>
</dbReference>
<dbReference type="Pfam" id="PF00849">
    <property type="entry name" value="PseudoU_synth_2"/>
    <property type="match status" value="1"/>
</dbReference>
<dbReference type="SUPFAM" id="SSF55120">
    <property type="entry name" value="Pseudouridine synthase"/>
    <property type="match status" value="1"/>
</dbReference>
<dbReference type="RefSeq" id="WP_106339829.1">
    <property type="nucleotide sequence ID" value="NZ_PVZS01000034.1"/>
</dbReference>
<dbReference type="InterPro" id="IPR050188">
    <property type="entry name" value="RluA_PseudoU_synthase"/>
</dbReference>
<dbReference type="InterPro" id="IPR020103">
    <property type="entry name" value="PsdUridine_synth_cat_dom_sf"/>
</dbReference>